<dbReference type="RefSeq" id="WP_259096801.1">
    <property type="nucleotide sequence ID" value="NZ_CP130454.1"/>
</dbReference>
<evidence type="ECO:0000313" key="2">
    <source>
        <dbReference type="EMBL" id="MCS3919881.1"/>
    </source>
</evidence>
<dbReference type="Proteomes" id="UP001204798">
    <property type="component" value="Unassembled WGS sequence"/>
</dbReference>
<dbReference type="EMBL" id="JANUCP010000004">
    <property type="protein sequence ID" value="MCS3919881.1"/>
    <property type="molecule type" value="Genomic_DNA"/>
</dbReference>
<dbReference type="Gene3D" id="2.60.40.10">
    <property type="entry name" value="Immunoglobulins"/>
    <property type="match status" value="1"/>
</dbReference>
<comment type="caution">
    <text evidence="2">The sequence shown here is derived from an EMBL/GenBank/DDBJ whole genome shotgun (WGS) entry which is preliminary data.</text>
</comment>
<evidence type="ECO:0000313" key="3">
    <source>
        <dbReference type="Proteomes" id="UP001204798"/>
    </source>
</evidence>
<dbReference type="InterPro" id="IPR013783">
    <property type="entry name" value="Ig-like_fold"/>
</dbReference>
<gene>
    <name evidence="2" type="ORF">M2350_002298</name>
</gene>
<accession>A0ABT2EPM9</accession>
<evidence type="ECO:0008006" key="4">
    <source>
        <dbReference type="Google" id="ProtNLM"/>
    </source>
</evidence>
<feature type="compositionally biased region" description="Basic and acidic residues" evidence="1">
    <location>
        <begin position="446"/>
        <end position="456"/>
    </location>
</feature>
<feature type="region of interest" description="Disordered" evidence="1">
    <location>
        <begin position="415"/>
        <end position="465"/>
    </location>
</feature>
<evidence type="ECO:0000256" key="1">
    <source>
        <dbReference type="SAM" id="MobiDB-lite"/>
    </source>
</evidence>
<sequence length="635" mass="71447">MPADGKSTAFIVAKVTDETGKPLAGKEVLFSANGGQVLVRKAVTDGQGLAISRLCSERLPKGKKKIVRIKAKTNPEGETSVLMDGNLSSTFTLDVSVSLKVWWQPKPSSSWLGVSSGEVAGAAAITFEAQPQYPYIIWCNYIVYEEQGNHPRRLKNGTDEPIYDNVSNRWTWVPFDVGWSILHRSPIKVFASYTVAQDCPADPDMGWECPPPVTETKEITVTVSNAVVKVLEPDPPLLIWDPEDPSKNRLTVTFSVNTAQSWDGEVELRVYRLDRASFEEPIRVIREVKSVPGTHSISWDGMIEVSEDEGMMGLEMAERGIYAFDLWVNLPQTPKPLGDSDTRCSNLMTILPWKDEQGKEVHEAEYYGYDDKGTEEESDDEHIFLVRYGLKCASAMLDDDGDWVMNAFVDEDGDGKLDEDWMDGIDNDNDGRTDEDPIGYCDEDPKDGVDNDKDGLVDEDPQNPVDASAGEILVYDPDLEPLRDEDGQIRRIDIRSLPCVVHNETDGLHASLEGMYHGVLVRVPVSFMQKAGSYHFVVRVWDNHAHLHKDHQVKPALETNTRALVWKGKVKEIGFYIWDYVCQKEWNGFPYNSKLRWDWESILAMFGRWGSDAATNPLEHEFAILRQQPLAIPFT</sequence>
<protein>
    <recommendedName>
        <fullName evidence="4">Big-1 domain-containing protein</fullName>
    </recommendedName>
</protein>
<proteinExistence type="predicted"/>
<keyword evidence="3" id="KW-1185">Reference proteome</keyword>
<dbReference type="InterPro" id="IPR008964">
    <property type="entry name" value="Invasin/intimin_cell_adhesion"/>
</dbReference>
<reference evidence="2 3" key="1">
    <citation type="submission" date="2022-08" db="EMBL/GenBank/DDBJ databases">
        <title>Bacterial and archaeal communities from various locations to study Microbial Dark Matter (Phase II).</title>
        <authorList>
            <person name="Stepanauskas R."/>
        </authorList>
    </citation>
    <scope>NUCLEOTIDE SEQUENCE [LARGE SCALE GENOMIC DNA]</scope>
    <source>
        <strain evidence="2 3">PD1</strain>
    </source>
</reference>
<dbReference type="SUPFAM" id="SSF49373">
    <property type="entry name" value="Invasin/intimin cell-adhesion fragments"/>
    <property type="match status" value="1"/>
</dbReference>
<name>A0ABT2EPM9_9BACT</name>
<organism evidence="2 3">
    <name type="scientific">Candidatus Fervidibacter sacchari</name>
    <dbReference type="NCBI Taxonomy" id="1448929"/>
    <lineage>
        <taxon>Bacteria</taxon>
        <taxon>Candidatus Fervidibacterota</taxon>
        <taxon>Candidatus Fervidibacter</taxon>
    </lineage>
</organism>